<dbReference type="GO" id="GO:0005783">
    <property type="term" value="C:endoplasmic reticulum"/>
    <property type="evidence" value="ECO:0007669"/>
    <property type="project" value="TreeGrafter"/>
</dbReference>
<dbReference type="SMART" id="SM00271">
    <property type="entry name" value="DnaJ"/>
    <property type="match status" value="1"/>
</dbReference>
<dbReference type="PROSITE" id="PS50076">
    <property type="entry name" value="DNAJ_2"/>
    <property type="match status" value="1"/>
</dbReference>
<dbReference type="EMBL" id="VFQX01000013">
    <property type="protein sequence ID" value="KAF0981568.1"/>
    <property type="molecule type" value="Genomic_DNA"/>
</dbReference>
<protein>
    <recommendedName>
        <fullName evidence="3">J domain-containing protein</fullName>
    </recommendedName>
</protein>
<accession>A0A6A5C735</accession>
<dbReference type="OMA" id="DAKYYKQ"/>
<keyword evidence="2" id="KW-1133">Transmembrane helix</keyword>
<dbReference type="GO" id="GO:0036503">
    <property type="term" value="P:ERAD pathway"/>
    <property type="evidence" value="ECO:0007669"/>
    <property type="project" value="TreeGrafter"/>
</dbReference>
<dbReference type="SUPFAM" id="SSF46565">
    <property type="entry name" value="Chaperone J-domain"/>
    <property type="match status" value="1"/>
</dbReference>
<dbReference type="VEuPathDB" id="AmoebaDB:NF0045730"/>
<dbReference type="AlphaFoldDB" id="A0A6A5C735"/>
<keyword evidence="2" id="KW-0472">Membrane</keyword>
<feature type="transmembrane region" description="Helical" evidence="2">
    <location>
        <begin position="160"/>
        <end position="180"/>
    </location>
</feature>
<name>A0A6A5C735_NAEFO</name>
<dbReference type="CDD" id="cd06257">
    <property type="entry name" value="DnaJ"/>
    <property type="match status" value="1"/>
</dbReference>
<dbReference type="Gene3D" id="1.10.287.110">
    <property type="entry name" value="DnaJ domain"/>
    <property type="match status" value="1"/>
</dbReference>
<proteinExistence type="predicted"/>
<evidence type="ECO:0000313" key="5">
    <source>
        <dbReference type="Proteomes" id="UP000444721"/>
    </source>
</evidence>
<keyword evidence="2" id="KW-0812">Transmembrane</keyword>
<dbReference type="RefSeq" id="XP_044566281.1">
    <property type="nucleotide sequence ID" value="XM_044702721.1"/>
</dbReference>
<dbReference type="PANTHER" id="PTHR44360:SF1">
    <property type="entry name" value="DNAJ HOMOLOG SUBFAMILY B MEMBER 9"/>
    <property type="match status" value="1"/>
</dbReference>
<evidence type="ECO:0000259" key="3">
    <source>
        <dbReference type="PROSITE" id="PS50076"/>
    </source>
</evidence>
<dbReference type="VEuPathDB" id="AmoebaDB:FDP41_012225"/>
<dbReference type="Pfam" id="PF00226">
    <property type="entry name" value="DnaJ"/>
    <property type="match status" value="1"/>
</dbReference>
<dbReference type="GO" id="GO:0051087">
    <property type="term" value="F:protein-folding chaperone binding"/>
    <property type="evidence" value="ECO:0007669"/>
    <property type="project" value="TreeGrafter"/>
</dbReference>
<organism evidence="4 5">
    <name type="scientific">Naegleria fowleri</name>
    <name type="common">Brain eating amoeba</name>
    <dbReference type="NCBI Taxonomy" id="5763"/>
    <lineage>
        <taxon>Eukaryota</taxon>
        <taxon>Discoba</taxon>
        <taxon>Heterolobosea</taxon>
        <taxon>Tetramitia</taxon>
        <taxon>Eutetramitia</taxon>
        <taxon>Vahlkampfiidae</taxon>
        <taxon>Naegleria</taxon>
    </lineage>
</organism>
<evidence type="ECO:0000256" key="2">
    <source>
        <dbReference type="SAM" id="Phobius"/>
    </source>
</evidence>
<reference evidence="4 5" key="1">
    <citation type="journal article" date="2019" name="Sci. Rep.">
        <title>Nanopore sequencing improves the draft genome of the human pathogenic amoeba Naegleria fowleri.</title>
        <authorList>
            <person name="Liechti N."/>
            <person name="Schurch N."/>
            <person name="Bruggmann R."/>
            <person name="Wittwer M."/>
        </authorList>
    </citation>
    <scope>NUCLEOTIDE SEQUENCE [LARGE SCALE GENOMIC DNA]</scope>
    <source>
        <strain evidence="4 5">ATCC 30894</strain>
    </source>
</reference>
<dbReference type="Proteomes" id="UP000444721">
    <property type="component" value="Unassembled WGS sequence"/>
</dbReference>
<dbReference type="PRINTS" id="PR00625">
    <property type="entry name" value="JDOMAIN"/>
</dbReference>
<feature type="domain" description="J" evidence="3">
    <location>
        <begin position="20"/>
        <end position="82"/>
    </location>
</feature>
<dbReference type="GO" id="GO:0051787">
    <property type="term" value="F:misfolded protein binding"/>
    <property type="evidence" value="ECO:0007669"/>
    <property type="project" value="TreeGrafter"/>
</dbReference>
<dbReference type="PANTHER" id="PTHR44360">
    <property type="entry name" value="DNAJ HOMOLOG SUBFAMILY B MEMBER 9"/>
    <property type="match status" value="1"/>
</dbReference>
<dbReference type="VEuPathDB" id="AmoebaDB:NfTy_038910"/>
<keyword evidence="1" id="KW-0143">Chaperone</keyword>
<dbReference type="InterPro" id="IPR001623">
    <property type="entry name" value="DnaJ_domain"/>
</dbReference>
<dbReference type="InterPro" id="IPR051948">
    <property type="entry name" value="Hsp70_co-chaperone_J-domain"/>
</dbReference>
<dbReference type="GeneID" id="68119440"/>
<keyword evidence="5" id="KW-1185">Reference proteome</keyword>
<evidence type="ECO:0000313" key="4">
    <source>
        <dbReference type="EMBL" id="KAF0981568.1"/>
    </source>
</evidence>
<dbReference type="InterPro" id="IPR036869">
    <property type="entry name" value="J_dom_sf"/>
</dbReference>
<dbReference type="OrthoDB" id="10250354at2759"/>
<gene>
    <name evidence="4" type="ORF">FDP41_012225</name>
</gene>
<evidence type="ECO:0000256" key="1">
    <source>
        <dbReference type="ARBA" id="ARBA00023186"/>
    </source>
</evidence>
<comment type="caution">
    <text evidence="4">The sequence shown here is derived from an EMBL/GenBank/DDBJ whole genome shotgun (WGS) entry which is preliminary data.</text>
</comment>
<sequence length="243" mass="28794">MIFKTSKYYLQAVSPSHHHNLYQILGVSRTSSPKQIKQAFLQLVKQYHPDNKNGDEELFKQVNEAYKTLSDPLKRAEYDAEIRHQERNEEILKQQREFTNGHHSDQTNPRVRTIHLSEEEKKKFVESLAKRKKEDMQALRRSHEAMFVEMRKHKKSPLKFILLIIGAVFTLWGIKLTMWYNSVYKNYKSQEEIIDVVHPMANDKEANSQKNSQVPEQVRQLLIQNQSRAYVDAKYYKQSPPNH</sequence>